<organism evidence="6 7">
    <name type="scientific">Citrus clementina</name>
    <name type="common">Clementine</name>
    <name type="synonym">Citrus deliciosa x Citrus sinensis</name>
    <dbReference type="NCBI Taxonomy" id="85681"/>
    <lineage>
        <taxon>Eukaryota</taxon>
        <taxon>Viridiplantae</taxon>
        <taxon>Streptophyta</taxon>
        <taxon>Embryophyta</taxon>
        <taxon>Tracheophyta</taxon>
        <taxon>Spermatophyta</taxon>
        <taxon>Magnoliopsida</taxon>
        <taxon>eudicotyledons</taxon>
        <taxon>Gunneridae</taxon>
        <taxon>Pentapetalae</taxon>
        <taxon>rosids</taxon>
        <taxon>malvids</taxon>
        <taxon>Sapindales</taxon>
        <taxon>Rutaceae</taxon>
        <taxon>Aurantioideae</taxon>
        <taxon>Citrus</taxon>
    </lineage>
</organism>
<dbReference type="GO" id="GO:0003677">
    <property type="term" value="F:DNA binding"/>
    <property type="evidence" value="ECO:0007669"/>
    <property type="project" value="UniProtKB-KW"/>
</dbReference>
<keyword evidence="7" id="KW-1185">Reference proteome</keyword>
<dbReference type="Gene3D" id="2.40.330.10">
    <property type="entry name" value="DNA-binding pseudobarrel domain"/>
    <property type="match status" value="1"/>
</dbReference>
<protein>
    <recommendedName>
        <fullName evidence="8">TF-B3 domain-containing protein</fullName>
    </recommendedName>
</protein>
<dbReference type="AlphaFoldDB" id="V4UXR4"/>
<comment type="subcellular location">
    <subcellularLocation>
        <location evidence="1">Nucleus</location>
    </subcellularLocation>
</comment>
<evidence type="ECO:0000313" key="7">
    <source>
        <dbReference type="Proteomes" id="UP000030687"/>
    </source>
</evidence>
<sequence>MAVYLKTLTPTDISIRLEVNANRLRGFFPAFEAGQYRQVLDVEDEDRKNWKFVLCIRQGQYEKPFISQATWRPFVEEKQAEVGDAVEFSRETDGASGSACRYKIRLIKKGMKKEEKEVMENEENEVINNEKKEVKLFGAIIGYSNN</sequence>
<evidence type="ECO:0000256" key="1">
    <source>
        <dbReference type="ARBA" id="ARBA00004123"/>
    </source>
</evidence>
<proteinExistence type="predicted"/>
<keyword evidence="3" id="KW-0238">DNA-binding</keyword>
<dbReference type="InterPro" id="IPR003340">
    <property type="entry name" value="B3_DNA-bd"/>
</dbReference>
<name>V4UXR4_CITCL</name>
<evidence type="ECO:0000256" key="5">
    <source>
        <dbReference type="ARBA" id="ARBA00023242"/>
    </source>
</evidence>
<accession>V4UXR4</accession>
<evidence type="ECO:0000313" key="6">
    <source>
        <dbReference type="EMBL" id="ESR44604.1"/>
    </source>
</evidence>
<evidence type="ECO:0008006" key="8">
    <source>
        <dbReference type="Google" id="ProtNLM"/>
    </source>
</evidence>
<dbReference type="InParanoid" id="V4UXR4"/>
<evidence type="ECO:0000256" key="3">
    <source>
        <dbReference type="ARBA" id="ARBA00023125"/>
    </source>
</evidence>
<keyword evidence="4" id="KW-0804">Transcription</keyword>
<dbReference type="InterPro" id="IPR015300">
    <property type="entry name" value="DNA-bd_pseudobarrel_sf"/>
</dbReference>
<dbReference type="EMBL" id="KI536799">
    <property type="protein sequence ID" value="ESR44604.1"/>
    <property type="molecule type" value="Genomic_DNA"/>
</dbReference>
<dbReference type="KEGG" id="cic:CICLE_v10003395mg"/>
<dbReference type="CDD" id="cd10017">
    <property type="entry name" value="B3_DNA"/>
    <property type="match status" value="1"/>
</dbReference>
<dbReference type="GO" id="GO:0005634">
    <property type="term" value="C:nucleus"/>
    <property type="evidence" value="ECO:0007669"/>
    <property type="project" value="UniProtKB-SubCell"/>
</dbReference>
<evidence type="ECO:0000256" key="4">
    <source>
        <dbReference type="ARBA" id="ARBA00023163"/>
    </source>
</evidence>
<dbReference type="SUPFAM" id="SSF101936">
    <property type="entry name" value="DNA-binding pseudobarrel domain"/>
    <property type="match status" value="1"/>
</dbReference>
<keyword evidence="2" id="KW-0805">Transcription regulation</keyword>
<reference evidence="6 7" key="1">
    <citation type="submission" date="2013-10" db="EMBL/GenBank/DDBJ databases">
        <authorList>
            <consortium name="International Citrus Genome Consortium"/>
            <person name="Jenkins J."/>
            <person name="Schmutz J."/>
            <person name="Prochnik S."/>
            <person name="Rokhsar D."/>
            <person name="Gmitter F."/>
            <person name="Ollitrault P."/>
            <person name="Machado M."/>
            <person name="Talon M."/>
            <person name="Wincker P."/>
            <person name="Jaillon O."/>
            <person name="Morgante M."/>
        </authorList>
    </citation>
    <scope>NUCLEOTIDE SEQUENCE</scope>
    <source>
        <strain evidence="7">cv. Clemenules</strain>
    </source>
</reference>
<dbReference type="Gramene" id="ESR44604">
    <property type="protein sequence ID" value="ESR44604"/>
    <property type="gene ID" value="CICLE_v10003395mg"/>
</dbReference>
<keyword evidence="5" id="KW-0539">Nucleus</keyword>
<evidence type="ECO:0000256" key="2">
    <source>
        <dbReference type="ARBA" id="ARBA00023015"/>
    </source>
</evidence>
<dbReference type="Proteomes" id="UP000030687">
    <property type="component" value="Unassembled WGS sequence"/>
</dbReference>
<gene>
    <name evidence="6" type="ORF">CICLE_v10003395mg</name>
</gene>